<evidence type="ECO:0000259" key="2">
    <source>
        <dbReference type="Pfam" id="PF01910"/>
    </source>
</evidence>
<dbReference type="InterPro" id="IPR002767">
    <property type="entry name" value="Thiamine_BP"/>
</dbReference>
<reference evidence="4" key="1">
    <citation type="submission" date="2018-11" db="EMBL/GenBank/DDBJ databases">
        <title>Comparative genomics of Parolsenella catena and Libanicoccus massiliensis: Reclassification of Libanicoccus massiliensis as Parolsenella massiliensis comb. nov.</title>
        <authorList>
            <person name="Sakamoto M."/>
            <person name="Ikeyama N."/>
            <person name="Murakami T."/>
            <person name="Mori H."/>
            <person name="Yuki M."/>
            <person name="Ohkuma M."/>
        </authorList>
    </citation>
    <scope>NUCLEOTIDE SEQUENCE [LARGE SCALE GENOMIC DNA]</scope>
    <source>
        <strain evidence="4">JCM 31932</strain>
    </source>
</reference>
<protein>
    <recommendedName>
        <fullName evidence="2">Thiamine-binding protein domain-containing protein</fullName>
    </recommendedName>
</protein>
<gene>
    <name evidence="3" type="ORF">Pcatena_10730</name>
</gene>
<dbReference type="EMBL" id="AP019367">
    <property type="protein sequence ID" value="BBH50486.1"/>
    <property type="molecule type" value="Genomic_DNA"/>
</dbReference>
<evidence type="ECO:0000256" key="1">
    <source>
        <dbReference type="ARBA" id="ARBA00010272"/>
    </source>
</evidence>
<dbReference type="PANTHER" id="PTHR33777">
    <property type="entry name" value="UPF0045 PROTEIN ECM15"/>
    <property type="match status" value="1"/>
</dbReference>
<keyword evidence="4" id="KW-1185">Reference proteome</keyword>
<dbReference type="PANTHER" id="PTHR33777:SF1">
    <property type="entry name" value="UPF0045 PROTEIN ECM15"/>
    <property type="match status" value="1"/>
</dbReference>
<dbReference type="KEGG" id="pcat:Pcatena_10730"/>
<accession>A0A3G9K261</accession>
<dbReference type="InterPro" id="IPR029756">
    <property type="entry name" value="MTH1187/YkoF-like"/>
</dbReference>
<dbReference type="GO" id="GO:0005829">
    <property type="term" value="C:cytosol"/>
    <property type="evidence" value="ECO:0007669"/>
    <property type="project" value="TreeGrafter"/>
</dbReference>
<evidence type="ECO:0000313" key="4">
    <source>
        <dbReference type="Proteomes" id="UP000273154"/>
    </source>
</evidence>
<dbReference type="Gene3D" id="3.30.70.930">
    <property type="match status" value="1"/>
</dbReference>
<dbReference type="AlphaFoldDB" id="A0A3G9K261"/>
<dbReference type="SUPFAM" id="SSF89957">
    <property type="entry name" value="MTH1187/YkoF-like"/>
    <property type="match status" value="1"/>
</dbReference>
<dbReference type="Proteomes" id="UP000273154">
    <property type="component" value="Chromosome"/>
</dbReference>
<name>A0A3G9K261_9ACTN</name>
<dbReference type="RefSeq" id="WP_126422358.1">
    <property type="nucleotide sequence ID" value="NZ_DAIPTO010000032.1"/>
</dbReference>
<comment type="similarity">
    <text evidence="1">Belongs to the UPF0045 family.</text>
</comment>
<evidence type="ECO:0000313" key="3">
    <source>
        <dbReference type="EMBL" id="BBH50486.1"/>
    </source>
</evidence>
<dbReference type="OrthoDB" id="9793516at2"/>
<dbReference type="InterPro" id="IPR051614">
    <property type="entry name" value="UPF0045_domain"/>
</dbReference>
<proteinExistence type="inferred from homology"/>
<organism evidence="3 4">
    <name type="scientific">Parolsenella catena</name>
    <dbReference type="NCBI Taxonomy" id="2003188"/>
    <lineage>
        <taxon>Bacteria</taxon>
        <taxon>Bacillati</taxon>
        <taxon>Actinomycetota</taxon>
        <taxon>Coriobacteriia</taxon>
        <taxon>Coriobacteriales</taxon>
        <taxon>Atopobiaceae</taxon>
        <taxon>Parolsenella</taxon>
    </lineage>
</organism>
<sequence>MECSVAIQVLPMDSASDEDTIRVVDAVIAEIQKYDVNPYVGPFETAIEGDYDTCMEVLKKCQLVAAEAGCGQVMTYAKIDYKPNGAVLTTEKKVGKYHQGEN</sequence>
<feature type="domain" description="Thiamine-binding protein" evidence="2">
    <location>
        <begin position="5"/>
        <end position="97"/>
    </location>
</feature>
<dbReference type="Pfam" id="PF01910">
    <property type="entry name" value="Thiamine_BP"/>
    <property type="match status" value="1"/>
</dbReference>